<dbReference type="InterPro" id="IPR050361">
    <property type="entry name" value="MPP/UQCRC_Complex"/>
</dbReference>
<name>A0A0G1MVF8_9BACT</name>
<dbReference type="GO" id="GO:0004222">
    <property type="term" value="F:metalloendopeptidase activity"/>
    <property type="evidence" value="ECO:0007669"/>
    <property type="project" value="InterPro"/>
</dbReference>
<dbReference type="InterPro" id="IPR007863">
    <property type="entry name" value="Peptidase_M16_C"/>
</dbReference>
<dbReference type="GO" id="GO:0046872">
    <property type="term" value="F:metal ion binding"/>
    <property type="evidence" value="ECO:0007669"/>
    <property type="project" value="InterPro"/>
</dbReference>
<dbReference type="Proteomes" id="UP000034653">
    <property type="component" value="Unassembled WGS sequence"/>
</dbReference>
<dbReference type="PATRIC" id="fig|1618559.3.peg.153"/>
<dbReference type="EMBL" id="LCLG01000004">
    <property type="protein sequence ID" value="KKU12219.1"/>
    <property type="molecule type" value="Genomic_DNA"/>
</dbReference>
<dbReference type="PANTHER" id="PTHR11851">
    <property type="entry name" value="METALLOPROTEASE"/>
    <property type="match status" value="1"/>
</dbReference>
<dbReference type="InterPro" id="IPR011249">
    <property type="entry name" value="Metalloenz_LuxS/M16"/>
</dbReference>
<keyword evidence="3" id="KW-0812">Transmembrane</keyword>
<proteinExistence type="inferred from homology"/>
<dbReference type="GO" id="GO:0006508">
    <property type="term" value="P:proteolysis"/>
    <property type="evidence" value="ECO:0007669"/>
    <property type="project" value="InterPro"/>
</dbReference>
<evidence type="ECO:0000256" key="1">
    <source>
        <dbReference type="ARBA" id="ARBA00007261"/>
    </source>
</evidence>
<dbReference type="Gene3D" id="3.30.830.10">
    <property type="entry name" value="Metalloenzyme, LuxS/M16 peptidase-like"/>
    <property type="match status" value="2"/>
</dbReference>
<feature type="transmembrane region" description="Helical" evidence="3">
    <location>
        <begin position="12"/>
        <end position="33"/>
    </location>
</feature>
<dbReference type="InterPro" id="IPR011765">
    <property type="entry name" value="Pept_M16_N"/>
</dbReference>
<dbReference type="PANTHER" id="PTHR11851:SF49">
    <property type="entry name" value="MITOCHONDRIAL-PROCESSING PEPTIDASE SUBUNIT ALPHA"/>
    <property type="match status" value="1"/>
</dbReference>
<evidence type="ECO:0000259" key="5">
    <source>
        <dbReference type="Pfam" id="PF05193"/>
    </source>
</evidence>
<sequence>MKSTTSVLKNKLRVLATPLPSVSSVTAMILVGAGSRYEQRQENGIAHFLEHMFFKGTKKRPNALEISSVIDGIGGEFNAFTSKEYTGFYIKASAKHLDLVLDVLTDMLLNSKLDSGEIERERGVIFEELRMYLDTPMRYVGDVFENLLYGDQPLGWNIIGSLQSLKNIKRGDLTSYLSRFYVPNNLIVSISGGVGADEAESLVEKHLGGEAAKKTTNFLPVEITQKRPAVKLVSKKTEQAHFCLGVRSYPRGHENRYKLAVLNTIIGVSMSSRLFIQLRERRGLAYYVRSGVDEYRDTGFFAAQAGVEIKKIDEAIKVTLAEFAKLAKEKVSSKELTKAKEYIKGKLVLELEDSREVASLFGIQALLEEKIKTPQEIMKEIDKVEAADIQKVASDIFRDSALNLAIIGPYKDKAKFAKILKL</sequence>
<accession>A0A0G1MVF8</accession>
<organism evidence="6 7">
    <name type="scientific">Candidatus Woesebacteria bacterium GW2011_GWA1_45_8</name>
    <dbReference type="NCBI Taxonomy" id="1618559"/>
    <lineage>
        <taxon>Bacteria</taxon>
        <taxon>Candidatus Woeseibacteriota</taxon>
    </lineage>
</organism>
<keyword evidence="3" id="KW-0472">Membrane</keyword>
<dbReference type="PROSITE" id="PS00143">
    <property type="entry name" value="INSULINASE"/>
    <property type="match status" value="1"/>
</dbReference>
<evidence type="ECO:0000313" key="7">
    <source>
        <dbReference type="Proteomes" id="UP000034653"/>
    </source>
</evidence>
<keyword evidence="3" id="KW-1133">Transmembrane helix</keyword>
<comment type="similarity">
    <text evidence="1 2">Belongs to the peptidase M16 family.</text>
</comment>
<reference evidence="6 7" key="1">
    <citation type="journal article" date="2015" name="Nature">
        <title>rRNA introns, odd ribosomes, and small enigmatic genomes across a large radiation of phyla.</title>
        <authorList>
            <person name="Brown C.T."/>
            <person name="Hug L.A."/>
            <person name="Thomas B.C."/>
            <person name="Sharon I."/>
            <person name="Castelle C.J."/>
            <person name="Singh A."/>
            <person name="Wilkins M.J."/>
            <person name="Williams K.H."/>
            <person name="Banfield J.F."/>
        </authorList>
    </citation>
    <scope>NUCLEOTIDE SEQUENCE [LARGE SCALE GENOMIC DNA]</scope>
</reference>
<dbReference type="Pfam" id="PF00675">
    <property type="entry name" value="Peptidase_M16"/>
    <property type="match status" value="1"/>
</dbReference>
<evidence type="ECO:0000259" key="4">
    <source>
        <dbReference type="Pfam" id="PF00675"/>
    </source>
</evidence>
<dbReference type="AlphaFoldDB" id="A0A0G1MVF8"/>
<protein>
    <submittedName>
        <fullName evidence="6">Peptidase M16 domain protein</fullName>
    </submittedName>
</protein>
<dbReference type="Pfam" id="PF05193">
    <property type="entry name" value="Peptidase_M16_C"/>
    <property type="match status" value="1"/>
</dbReference>
<gene>
    <name evidence="6" type="ORF">UX19_C0004G0008</name>
</gene>
<evidence type="ECO:0000313" key="6">
    <source>
        <dbReference type="EMBL" id="KKU12219.1"/>
    </source>
</evidence>
<dbReference type="SUPFAM" id="SSF63411">
    <property type="entry name" value="LuxS/MPP-like metallohydrolase"/>
    <property type="match status" value="2"/>
</dbReference>
<dbReference type="InterPro" id="IPR001431">
    <property type="entry name" value="Pept_M16_Zn_BS"/>
</dbReference>
<feature type="domain" description="Peptidase M16 C-terminal" evidence="5">
    <location>
        <begin position="167"/>
        <end position="341"/>
    </location>
</feature>
<feature type="domain" description="Peptidase M16 N-terminal" evidence="4">
    <location>
        <begin position="15"/>
        <end position="158"/>
    </location>
</feature>
<evidence type="ECO:0000256" key="2">
    <source>
        <dbReference type="RuleBase" id="RU004447"/>
    </source>
</evidence>
<evidence type="ECO:0000256" key="3">
    <source>
        <dbReference type="SAM" id="Phobius"/>
    </source>
</evidence>
<comment type="caution">
    <text evidence="6">The sequence shown here is derived from an EMBL/GenBank/DDBJ whole genome shotgun (WGS) entry which is preliminary data.</text>
</comment>